<dbReference type="EMBL" id="WMEY01000004">
    <property type="protein sequence ID" value="MYL64386.1"/>
    <property type="molecule type" value="Genomic_DNA"/>
</dbReference>
<gene>
    <name evidence="1" type="ORF">GLW07_13600</name>
</gene>
<organism evidence="1 2">
    <name type="scientific">Guptibacillus hwajinpoensis</name>
    <dbReference type="NCBI Taxonomy" id="208199"/>
    <lineage>
        <taxon>Bacteria</taxon>
        <taxon>Bacillati</taxon>
        <taxon>Bacillota</taxon>
        <taxon>Bacilli</taxon>
        <taxon>Bacillales</taxon>
        <taxon>Guptibacillaceae</taxon>
        <taxon>Guptibacillus</taxon>
    </lineage>
</organism>
<reference evidence="1 2" key="1">
    <citation type="submission" date="2019-11" db="EMBL/GenBank/DDBJ databases">
        <title>Genome sequences of 17 halophilic strains isolated from different environments.</title>
        <authorList>
            <person name="Furrow R.E."/>
        </authorList>
    </citation>
    <scope>NUCLEOTIDE SEQUENCE [LARGE SCALE GENOMIC DNA]</scope>
    <source>
        <strain evidence="1 2">22506_14_FS</strain>
    </source>
</reference>
<evidence type="ECO:0000313" key="2">
    <source>
        <dbReference type="Proteomes" id="UP000447833"/>
    </source>
</evidence>
<protein>
    <submittedName>
        <fullName evidence="1">Uncharacterized protein</fullName>
    </submittedName>
</protein>
<comment type="caution">
    <text evidence="1">The sequence shown here is derived from an EMBL/GenBank/DDBJ whole genome shotgun (WGS) entry which is preliminary data.</text>
</comment>
<proteinExistence type="predicted"/>
<sequence>MQLYDYDFCHNLLYAGWDGGIINNLNDARHEILQNFDQMDFENASAHEEMREIVESMVAEIDQLLSKIQSVQFK</sequence>
<name>A0A845F0Y8_9BACL</name>
<dbReference type="AlphaFoldDB" id="A0A845F0Y8"/>
<accession>A0A845F0Y8</accession>
<dbReference type="Proteomes" id="UP000447833">
    <property type="component" value="Unassembled WGS sequence"/>
</dbReference>
<evidence type="ECO:0000313" key="1">
    <source>
        <dbReference type="EMBL" id="MYL64386.1"/>
    </source>
</evidence>
<dbReference type="RefSeq" id="WP_160919841.1">
    <property type="nucleotide sequence ID" value="NZ_WMEY01000004.1"/>
</dbReference>